<evidence type="ECO:0000256" key="1">
    <source>
        <dbReference type="SAM" id="MobiDB-lite"/>
    </source>
</evidence>
<dbReference type="Proteomes" id="UP000184159">
    <property type="component" value="Unassembled WGS sequence"/>
</dbReference>
<dbReference type="GO" id="GO:0004474">
    <property type="term" value="F:malate synthase activity"/>
    <property type="evidence" value="ECO:0007669"/>
    <property type="project" value="InterPro"/>
</dbReference>
<dbReference type="InterPro" id="IPR048357">
    <property type="entry name" value="MSG_insertion"/>
</dbReference>
<dbReference type="InterPro" id="IPR011076">
    <property type="entry name" value="Malate_synth_sf"/>
</dbReference>
<protein>
    <submittedName>
        <fullName evidence="3">Malate synthase</fullName>
    </submittedName>
</protein>
<keyword evidence="4" id="KW-1185">Reference proteome</keyword>
<dbReference type="EMBL" id="FQUH01000001">
    <property type="protein sequence ID" value="SHE35579.1"/>
    <property type="molecule type" value="Genomic_DNA"/>
</dbReference>
<name>A0A1M4STT8_VIBGA</name>
<feature type="region of interest" description="Disordered" evidence="1">
    <location>
        <begin position="1"/>
        <end position="23"/>
    </location>
</feature>
<dbReference type="NCBIfam" id="NF006511">
    <property type="entry name" value="PRK08951.1"/>
    <property type="match status" value="1"/>
</dbReference>
<evidence type="ECO:0000313" key="3">
    <source>
        <dbReference type="EMBL" id="SHE35579.1"/>
    </source>
</evidence>
<dbReference type="GO" id="GO:0005829">
    <property type="term" value="C:cytosol"/>
    <property type="evidence" value="ECO:0007669"/>
    <property type="project" value="TreeGrafter"/>
</dbReference>
<evidence type="ECO:0000259" key="2">
    <source>
        <dbReference type="Pfam" id="PF20658"/>
    </source>
</evidence>
<accession>A0A1M4STT8</accession>
<reference evidence="4" key="1">
    <citation type="submission" date="2016-11" db="EMBL/GenBank/DDBJ databases">
        <authorList>
            <person name="Varghese N."/>
            <person name="Submissions S."/>
        </authorList>
    </citation>
    <scope>NUCLEOTIDE SEQUENCE [LARGE SCALE GENOMIC DNA]</scope>
    <source>
        <strain evidence="4">DSM 21264</strain>
    </source>
</reference>
<dbReference type="Pfam" id="PF20658">
    <property type="entry name" value="MSG_insertion"/>
    <property type="match status" value="1"/>
</dbReference>
<sequence>MNMPMLQSSLETDRALRSNDSSYEQQSGQFITEMVMSVESLGAGQTQEKQRQAKQLLDQLFPLHEGSHRDVTEYVIDYHHLMAYFEDGRHTGLRYPQHFVAYLGERNGPEAILFRNGDGCHVEVTLGNGKGTGMPELVLVDDIQLETYTHLNSVASESHATLGLRHWVSLVKADGQGHPQMCSENKEYQSKDEADYQLGISFNLGSLRA</sequence>
<dbReference type="InterPro" id="IPR006253">
    <property type="entry name" value="Malate_synthG"/>
</dbReference>
<dbReference type="GO" id="GO:0006097">
    <property type="term" value="P:glyoxylate cycle"/>
    <property type="evidence" value="ECO:0007669"/>
    <property type="project" value="InterPro"/>
</dbReference>
<feature type="compositionally biased region" description="Polar residues" evidence="1">
    <location>
        <begin position="1"/>
        <end position="10"/>
    </location>
</feature>
<dbReference type="SUPFAM" id="SSF51645">
    <property type="entry name" value="Malate synthase G"/>
    <property type="match status" value="1"/>
</dbReference>
<gene>
    <name evidence="3" type="ORF">SAMN02745781_00156</name>
</gene>
<proteinExistence type="predicted"/>
<dbReference type="GO" id="GO:0009436">
    <property type="term" value="P:glyoxylate catabolic process"/>
    <property type="evidence" value="ECO:0007669"/>
    <property type="project" value="TreeGrafter"/>
</dbReference>
<evidence type="ECO:0000313" key="4">
    <source>
        <dbReference type="Proteomes" id="UP000184159"/>
    </source>
</evidence>
<dbReference type="PANTHER" id="PTHR42739">
    <property type="entry name" value="MALATE SYNTHASE G"/>
    <property type="match status" value="1"/>
</dbReference>
<organism evidence="3 4">
    <name type="scientific">Vibrio gazogenes DSM 21264 = NBRC 103151</name>
    <dbReference type="NCBI Taxonomy" id="1123492"/>
    <lineage>
        <taxon>Bacteria</taxon>
        <taxon>Pseudomonadati</taxon>
        <taxon>Pseudomonadota</taxon>
        <taxon>Gammaproteobacteria</taxon>
        <taxon>Vibrionales</taxon>
        <taxon>Vibrionaceae</taxon>
        <taxon>Vibrio</taxon>
    </lineage>
</organism>
<dbReference type="Gene3D" id="2.170.170.11">
    <property type="entry name" value="Malate synthase G - maily-beta sub-domain"/>
    <property type="match status" value="1"/>
</dbReference>
<dbReference type="PANTHER" id="PTHR42739:SF1">
    <property type="entry name" value="MALATE SYNTHASE G"/>
    <property type="match status" value="1"/>
</dbReference>
<dbReference type="AlphaFoldDB" id="A0A1M4STT8"/>
<feature type="domain" description="Malate synthase G alpha-beta insertion" evidence="2">
    <location>
        <begin position="52"/>
        <end position="116"/>
    </location>
</feature>
<dbReference type="GO" id="GO:0000287">
    <property type="term" value="F:magnesium ion binding"/>
    <property type="evidence" value="ECO:0007669"/>
    <property type="project" value="TreeGrafter"/>
</dbReference>